<dbReference type="CDD" id="cd08473">
    <property type="entry name" value="PBP2_CrgA_like_4"/>
    <property type="match status" value="1"/>
</dbReference>
<protein>
    <submittedName>
        <fullName evidence="6">LysR family transcriptional regulator</fullName>
    </submittedName>
</protein>
<dbReference type="GO" id="GO:0006351">
    <property type="term" value="P:DNA-templated transcription"/>
    <property type="evidence" value="ECO:0007669"/>
    <property type="project" value="TreeGrafter"/>
</dbReference>
<dbReference type="GO" id="GO:0003700">
    <property type="term" value="F:DNA-binding transcription factor activity"/>
    <property type="evidence" value="ECO:0007669"/>
    <property type="project" value="InterPro"/>
</dbReference>
<sequence length="318" mass="35163">MQDLNDLYYFAAVVDHGGYAAAERALGIPKSRLSRRIAQLEEDLGVRLLQRSTRRFAVTDVGLSVHRHAQAMLASAQAAREAVAQLSSTPRGVVRVSVPVMMAQEVMPAILPGFLAAHPEVRLQMHVSNRRVDLIQEGFDVALRVRSKLDDDGSLVLRSFGHDQQLLVASPDYLRRHGWPQTLEDLGAHTLLTALEDEARQRWDLHGPEGEVRSVEIRPRFAAFDFNLLRSMVKRGLGITMLPELACAEAVKAGELALVLPDWKLPEGIIHAVFPSRRGMLPAVRAFIDHLAATLPAELECRCCRPADAPTNKNGMSK</sequence>
<name>A0A3M2HYD8_9GAMM</name>
<keyword evidence="7" id="KW-1185">Reference proteome</keyword>
<dbReference type="Gene3D" id="1.10.10.10">
    <property type="entry name" value="Winged helix-like DNA-binding domain superfamily/Winged helix DNA-binding domain"/>
    <property type="match status" value="1"/>
</dbReference>
<dbReference type="InterPro" id="IPR036388">
    <property type="entry name" value="WH-like_DNA-bd_sf"/>
</dbReference>
<evidence type="ECO:0000313" key="7">
    <source>
        <dbReference type="Proteomes" id="UP000275012"/>
    </source>
</evidence>
<evidence type="ECO:0000256" key="4">
    <source>
        <dbReference type="ARBA" id="ARBA00023163"/>
    </source>
</evidence>
<keyword evidence="4" id="KW-0804">Transcription</keyword>
<dbReference type="FunFam" id="1.10.10.10:FF:000001">
    <property type="entry name" value="LysR family transcriptional regulator"/>
    <property type="match status" value="1"/>
</dbReference>
<gene>
    <name evidence="6" type="ORF">EBB59_00035</name>
</gene>
<dbReference type="AlphaFoldDB" id="A0A3M2HYD8"/>
<dbReference type="EMBL" id="RFLY01000001">
    <property type="protein sequence ID" value="RMH94736.1"/>
    <property type="molecule type" value="Genomic_DNA"/>
</dbReference>
<comment type="similarity">
    <text evidence="1">Belongs to the LysR transcriptional regulatory family.</text>
</comment>
<keyword evidence="3" id="KW-0238">DNA-binding</keyword>
<evidence type="ECO:0000256" key="2">
    <source>
        <dbReference type="ARBA" id="ARBA00023015"/>
    </source>
</evidence>
<dbReference type="Proteomes" id="UP000275012">
    <property type="component" value="Unassembled WGS sequence"/>
</dbReference>
<organism evidence="6 7">
    <name type="scientific">Solilutibacter pythonis</name>
    <dbReference type="NCBI Taxonomy" id="2483112"/>
    <lineage>
        <taxon>Bacteria</taxon>
        <taxon>Pseudomonadati</taxon>
        <taxon>Pseudomonadota</taxon>
        <taxon>Gammaproteobacteria</taxon>
        <taxon>Lysobacterales</taxon>
        <taxon>Lysobacteraceae</taxon>
        <taxon>Solilutibacter</taxon>
    </lineage>
</organism>
<reference evidence="6 7" key="1">
    <citation type="submission" date="2018-10" db="EMBL/GenBank/DDBJ databases">
        <title>Proposal of Lysobacter pythonis sp. nov. isolated from royal pythons (Python regius).</title>
        <authorList>
            <person name="Hans-Juergen B."/>
            <person name="Huptas C."/>
            <person name="Sandra B."/>
            <person name="Igor L."/>
            <person name="Joachim S."/>
            <person name="Siegfried S."/>
            <person name="Mareike W."/>
            <person name="Peter K."/>
        </authorList>
    </citation>
    <scope>NUCLEOTIDE SEQUENCE [LARGE SCALE GENOMIC DNA]</scope>
    <source>
        <strain evidence="6 7">4284/11</strain>
    </source>
</reference>
<dbReference type="SUPFAM" id="SSF46785">
    <property type="entry name" value="Winged helix' DNA-binding domain"/>
    <property type="match status" value="1"/>
</dbReference>
<proteinExistence type="inferred from homology"/>
<dbReference type="SUPFAM" id="SSF53850">
    <property type="entry name" value="Periplasmic binding protein-like II"/>
    <property type="match status" value="1"/>
</dbReference>
<feature type="domain" description="HTH lysR-type" evidence="5">
    <location>
        <begin position="1"/>
        <end position="59"/>
    </location>
</feature>
<evidence type="ECO:0000313" key="6">
    <source>
        <dbReference type="EMBL" id="RMH94736.1"/>
    </source>
</evidence>
<comment type="caution">
    <text evidence="6">The sequence shown here is derived from an EMBL/GenBank/DDBJ whole genome shotgun (WGS) entry which is preliminary data.</text>
</comment>
<dbReference type="InterPro" id="IPR058163">
    <property type="entry name" value="LysR-type_TF_proteobact-type"/>
</dbReference>
<dbReference type="Pfam" id="PF00126">
    <property type="entry name" value="HTH_1"/>
    <property type="match status" value="1"/>
</dbReference>
<evidence type="ECO:0000256" key="1">
    <source>
        <dbReference type="ARBA" id="ARBA00009437"/>
    </source>
</evidence>
<dbReference type="InterPro" id="IPR036390">
    <property type="entry name" value="WH_DNA-bd_sf"/>
</dbReference>
<dbReference type="Pfam" id="PF03466">
    <property type="entry name" value="LysR_substrate"/>
    <property type="match status" value="1"/>
</dbReference>
<dbReference type="PROSITE" id="PS50931">
    <property type="entry name" value="HTH_LYSR"/>
    <property type="match status" value="1"/>
</dbReference>
<keyword evidence="2" id="KW-0805">Transcription regulation</keyword>
<dbReference type="PANTHER" id="PTHR30537:SF31">
    <property type="entry name" value="TRANSCRIPTIONAL REGULATOR, LYSR FAMILY"/>
    <property type="match status" value="1"/>
</dbReference>
<dbReference type="InterPro" id="IPR000847">
    <property type="entry name" value="LysR_HTH_N"/>
</dbReference>
<dbReference type="OrthoDB" id="9810065at2"/>
<dbReference type="GO" id="GO:0043565">
    <property type="term" value="F:sequence-specific DNA binding"/>
    <property type="evidence" value="ECO:0007669"/>
    <property type="project" value="TreeGrafter"/>
</dbReference>
<dbReference type="InterPro" id="IPR005119">
    <property type="entry name" value="LysR_subst-bd"/>
</dbReference>
<dbReference type="Gene3D" id="3.40.190.290">
    <property type="match status" value="1"/>
</dbReference>
<accession>A0A3M2HYD8</accession>
<evidence type="ECO:0000256" key="3">
    <source>
        <dbReference type="ARBA" id="ARBA00023125"/>
    </source>
</evidence>
<evidence type="ECO:0000259" key="5">
    <source>
        <dbReference type="PROSITE" id="PS50931"/>
    </source>
</evidence>
<dbReference type="PANTHER" id="PTHR30537">
    <property type="entry name" value="HTH-TYPE TRANSCRIPTIONAL REGULATOR"/>
    <property type="match status" value="1"/>
</dbReference>